<keyword evidence="5" id="KW-1185">Reference proteome</keyword>
<dbReference type="SUPFAM" id="SSF53474">
    <property type="entry name" value="alpha/beta-Hydrolases"/>
    <property type="match status" value="1"/>
</dbReference>
<comment type="similarity">
    <text evidence="1">Belongs to the peptidase S33 family.</text>
</comment>
<evidence type="ECO:0000313" key="4">
    <source>
        <dbReference type="EMBL" id="AOM79678.1"/>
    </source>
</evidence>
<reference evidence="4 5" key="1">
    <citation type="submission" date="2016-08" db="EMBL/GenBank/DDBJ databases">
        <authorList>
            <person name="Seilhamer J.J."/>
        </authorList>
    </citation>
    <scope>NUCLEOTIDE SEQUENCE [LARGE SCALE GENOMIC DNA]</scope>
    <source>
        <strain evidence="4 5">DX4</strain>
    </source>
</reference>
<evidence type="ECO:0000256" key="1">
    <source>
        <dbReference type="ARBA" id="ARBA00010088"/>
    </source>
</evidence>
<gene>
    <name evidence="4" type="ORF">BFS30_22470</name>
</gene>
<dbReference type="GO" id="GO:0006508">
    <property type="term" value="P:proteolysis"/>
    <property type="evidence" value="ECO:0007669"/>
    <property type="project" value="InterPro"/>
</dbReference>
<dbReference type="GO" id="GO:0008233">
    <property type="term" value="F:peptidase activity"/>
    <property type="evidence" value="ECO:0007669"/>
    <property type="project" value="InterPro"/>
</dbReference>
<sequence>MVKKPVLMKQLMAIIIFTFSVAIGKGKSIIKKNTARIDTTEVVTIGGIKQFIKLQGADQARPLLLFLHGGPGTSLIPVADTFTDKLREKFVVVQWDQREVGETLKLNSSPEKLSLALVQKDTHELIRYLLKKFNQKKLFLASHSFGSMLGFNIADKHPELLHAYIPISGIIDQRKSEKLTIEMLINWAGETKNESAIRELTLVKLPFDDQDDLFYAQKWLFIHNGVDFAKKEDFKAKYYNWLATWFPMWKTAVANNLFKTLPALKCPVYFIEGNGDQQKSHYLVEDYYKFLKAPKKGLFWFEESGHTVFNTEPEKLQQVIIEKILPATLQ</sequence>
<dbReference type="AlphaFoldDB" id="A0A1D7QLX3"/>
<dbReference type="PRINTS" id="PR00793">
    <property type="entry name" value="PROAMNOPTASE"/>
</dbReference>
<dbReference type="InterPro" id="IPR002410">
    <property type="entry name" value="Peptidase_S33"/>
</dbReference>
<evidence type="ECO:0000259" key="3">
    <source>
        <dbReference type="Pfam" id="PF00561"/>
    </source>
</evidence>
<dbReference type="PANTHER" id="PTHR43194">
    <property type="entry name" value="HYDROLASE ALPHA/BETA FOLD FAMILY"/>
    <property type="match status" value="1"/>
</dbReference>
<dbReference type="EMBL" id="CP017141">
    <property type="protein sequence ID" value="AOM79678.1"/>
    <property type="molecule type" value="Genomic_DNA"/>
</dbReference>
<dbReference type="Pfam" id="PF00561">
    <property type="entry name" value="Abhydrolase_1"/>
    <property type="match status" value="1"/>
</dbReference>
<dbReference type="InterPro" id="IPR000073">
    <property type="entry name" value="AB_hydrolase_1"/>
</dbReference>
<keyword evidence="2 4" id="KW-0378">Hydrolase</keyword>
<dbReference type="KEGG" id="psty:BFS30_22470"/>
<organism evidence="4 5">
    <name type="scientific">Pedobacter steynii</name>
    <dbReference type="NCBI Taxonomy" id="430522"/>
    <lineage>
        <taxon>Bacteria</taxon>
        <taxon>Pseudomonadati</taxon>
        <taxon>Bacteroidota</taxon>
        <taxon>Sphingobacteriia</taxon>
        <taxon>Sphingobacteriales</taxon>
        <taxon>Sphingobacteriaceae</taxon>
        <taxon>Pedobacter</taxon>
    </lineage>
</organism>
<dbReference type="Gene3D" id="3.40.50.1820">
    <property type="entry name" value="alpha/beta hydrolase"/>
    <property type="match status" value="1"/>
</dbReference>
<protein>
    <submittedName>
        <fullName evidence="4">Alpha/beta hydrolase</fullName>
    </submittedName>
</protein>
<evidence type="ECO:0000313" key="5">
    <source>
        <dbReference type="Proteomes" id="UP000094313"/>
    </source>
</evidence>
<dbReference type="InterPro" id="IPR050228">
    <property type="entry name" value="Carboxylesterase_BioH"/>
</dbReference>
<name>A0A1D7QLX3_9SPHI</name>
<dbReference type="InterPro" id="IPR029058">
    <property type="entry name" value="AB_hydrolase_fold"/>
</dbReference>
<dbReference type="Proteomes" id="UP000094313">
    <property type="component" value="Chromosome"/>
</dbReference>
<dbReference type="PANTHER" id="PTHR43194:SF2">
    <property type="entry name" value="PEROXISOMAL MEMBRANE PROTEIN LPX1"/>
    <property type="match status" value="1"/>
</dbReference>
<proteinExistence type="inferred from homology"/>
<accession>A0A1D7QLX3</accession>
<feature type="domain" description="AB hydrolase-1" evidence="3">
    <location>
        <begin position="62"/>
        <end position="169"/>
    </location>
</feature>
<evidence type="ECO:0000256" key="2">
    <source>
        <dbReference type="ARBA" id="ARBA00022801"/>
    </source>
</evidence>